<dbReference type="InterPro" id="IPR025851">
    <property type="entry name" value="SUKH-4"/>
</dbReference>
<keyword evidence="2" id="KW-1185">Reference proteome</keyword>
<reference evidence="1 2" key="1">
    <citation type="journal article" date="2011" name="Stand. Genomic Sci.">
        <title>Complete genome sequence of Thermomonospora curvata type strain (B9).</title>
        <authorList>
            <person name="Chertkov O."/>
            <person name="Sikorski J."/>
            <person name="Nolan M."/>
            <person name="Lapidus A."/>
            <person name="Lucas S."/>
            <person name="Del Rio T.G."/>
            <person name="Tice H."/>
            <person name="Cheng J.F."/>
            <person name="Goodwin L."/>
            <person name="Pitluck S."/>
            <person name="Liolios K."/>
            <person name="Ivanova N."/>
            <person name="Mavromatis K."/>
            <person name="Mikhailova N."/>
            <person name="Ovchinnikova G."/>
            <person name="Pati A."/>
            <person name="Chen A."/>
            <person name="Palaniappan K."/>
            <person name="Djao O.D."/>
            <person name="Land M."/>
            <person name="Hauser L."/>
            <person name="Chang Y.J."/>
            <person name="Jeffries C.D."/>
            <person name="Brettin T."/>
            <person name="Han C."/>
            <person name="Detter J.C."/>
            <person name="Rohde M."/>
            <person name="Goker M."/>
            <person name="Woyke T."/>
            <person name="Bristow J."/>
            <person name="Eisen J.A."/>
            <person name="Markowitz V."/>
            <person name="Hugenholtz P."/>
            <person name="Klenk H.P."/>
            <person name="Kyrpides N.C."/>
        </authorList>
    </citation>
    <scope>NUCLEOTIDE SEQUENCE [LARGE SCALE GENOMIC DNA]</scope>
    <source>
        <strain evidence="2">ATCC 19995 / DSM 43183 / JCM 3096 / KCTC 9072 / NBRC 15933 / NCIMB 10081 / Henssen B9</strain>
    </source>
</reference>
<evidence type="ECO:0000313" key="2">
    <source>
        <dbReference type="Proteomes" id="UP000001918"/>
    </source>
</evidence>
<organism evidence="1 2">
    <name type="scientific">Thermomonospora curvata (strain ATCC 19995 / DSM 43183 / JCM 3096 / KCTC 9072 / NBRC 15933 / NCIMB 10081 / Henssen B9)</name>
    <dbReference type="NCBI Taxonomy" id="471852"/>
    <lineage>
        <taxon>Bacteria</taxon>
        <taxon>Bacillati</taxon>
        <taxon>Actinomycetota</taxon>
        <taxon>Actinomycetes</taxon>
        <taxon>Streptosporangiales</taxon>
        <taxon>Thermomonosporaceae</taxon>
        <taxon>Thermomonospora</taxon>
    </lineage>
</organism>
<dbReference type="AlphaFoldDB" id="D1A5L4"/>
<evidence type="ECO:0008006" key="3">
    <source>
        <dbReference type="Google" id="ProtNLM"/>
    </source>
</evidence>
<dbReference type="EMBL" id="CP001738">
    <property type="protein sequence ID" value="ACY96374.1"/>
    <property type="molecule type" value="Genomic_DNA"/>
</dbReference>
<proteinExistence type="predicted"/>
<name>D1A5L4_THECD</name>
<protein>
    <recommendedName>
        <fullName evidence="3">SUKH-4 immunity protein</fullName>
    </recommendedName>
</protein>
<evidence type="ECO:0000313" key="1">
    <source>
        <dbReference type="EMBL" id="ACY96374.1"/>
    </source>
</evidence>
<gene>
    <name evidence="1" type="ordered locus">Tcur_0783</name>
</gene>
<dbReference type="Proteomes" id="UP000001918">
    <property type="component" value="Chromosome"/>
</dbReference>
<dbReference type="KEGG" id="tcu:Tcur_0783"/>
<sequence>MGFPDEESQGILWVDERLTTGMRPFPESEFFDDVKCPPDCRDYLLLGELEAAVVGAVGIDGASGTVYLVSEIDETTPVVLNSKIANLAHFLYVFSHFEPIYDVNNYPKNAPTDYLGHLLVDVADFMRKKLVKADPIVFESPENTWDSRLGEVSTGAWP</sequence>
<accession>D1A5L4</accession>
<dbReference type="Pfam" id="PF14435">
    <property type="entry name" value="SUKH-4"/>
    <property type="match status" value="1"/>
</dbReference>
<dbReference type="HOGENOM" id="CLU_1668568_0_0_11"/>